<sequence>MQPQKTIARIVGGKVTVPHPLPPKMLYLVWYVSTLGLSDRFLLSDNRPREELISRPPPRRPNSSLFPGRSEGKSLWEHPFINTNPISFTKYNTELEISRYLDQLARSHPEVVTVFPLGRSVEGRVIKGVRVSSGGGGLKPAILLEGGIHAREWISPAVVLYVLDQLVTNRHRNAHLINATDWYFVPLLNPDGYVYSMSRDRMWRKNRAKTWRHQNTVCSGVDLNRNFGLDHAQFAALNYDPCSGIYRGPAPFSEPESRALRDFIMANRMQIKIYLSFHSFGNYILYPWGHQGAKPFDWQSLERLAMKASEAISRNSGAKYRVGSSSAMLGAAAGGSTDWVKGYAGIQYAYTIELPGGGKWGFDLPEKDIMSVSSDVFEAVKVFASFTVPESSLSRSLKNATQLFSRRIQTQKLPIGSIRLSPKMDNPKKVIWRLG</sequence>
<evidence type="ECO:0000256" key="10">
    <source>
        <dbReference type="ARBA" id="ARBA00023049"/>
    </source>
</evidence>
<dbReference type="KEGG" id="btab:109039788"/>
<dbReference type="GO" id="GO:0005615">
    <property type="term" value="C:extracellular space"/>
    <property type="evidence" value="ECO:0007669"/>
    <property type="project" value="TreeGrafter"/>
</dbReference>
<dbReference type="PROSITE" id="PS00132">
    <property type="entry name" value="CARBOXYPEPT_ZN_1"/>
    <property type="match status" value="1"/>
</dbReference>
<dbReference type="PRINTS" id="PR00765">
    <property type="entry name" value="CRBOXYPTASEA"/>
</dbReference>
<proteinExistence type="inferred from homology"/>
<evidence type="ECO:0000256" key="2">
    <source>
        <dbReference type="ARBA" id="ARBA00004613"/>
    </source>
</evidence>
<organism evidence="15 16">
    <name type="scientific">Bemisia tabaci</name>
    <name type="common">Sweetpotato whitefly</name>
    <name type="synonym">Aleurodes tabaci</name>
    <dbReference type="NCBI Taxonomy" id="7038"/>
    <lineage>
        <taxon>Eukaryota</taxon>
        <taxon>Metazoa</taxon>
        <taxon>Ecdysozoa</taxon>
        <taxon>Arthropoda</taxon>
        <taxon>Hexapoda</taxon>
        <taxon>Insecta</taxon>
        <taxon>Pterygota</taxon>
        <taxon>Neoptera</taxon>
        <taxon>Paraneoptera</taxon>
        <taxon>Hemiptera</taxon>
        <taxon>Sternorrhyncha</taxon>
        <taxon>Aleyrodoidea</taxon>
        <taxon>Aleyrodidae</taxon>
        <taxon>Aleyrodinae</taxon>
        <taxon>Bemisia</taxon>
    </lineage>
</organism>
<dbReference type="EMBL" id="OU963863">
    <property type="protein sequence ID" value="CAH0385673.1"/>
    <property type="molecule type" value="Genomic_DNA"/>
</dbReference>
<dbReference type="Proteomes" id="UP001152759">
    <property type="component" value="Chromosome 2"/>
</dbReference>
<keyword evidence="4" id="KW-0964">Secreted</keyword>
<evidence type="ECO:0000313" key="16">
    <source>
        <dbReference type="Proteomes" id="UP001152759"/>
    </source>
</evidence>
<comment type="function">
    <text evidence="12">Involved in the digestion of the blood meal.</text>
</comment>
<gene>
    <name evidence="15" type="ORF">BEMITA_LOCUS4874</name>
</gene>
<keyword evidence="8" id="KW-0378">Hydrolase</keyword>
<dbReference type="SUPFAM" id="SSF53187">
    <property type="entry name" value="Zn-dependent exopeptidases"/>
    <property type="match status" value="1"/>
</dbReference>
<evidence type="ECO:0000256" key="13">
    <source>
        <dbReference type="PROSITE-ProRule" id="PRU01379"/>
    </source>
</evidence>
<dbReference type="InterPro" id="IPR000834">
    <property type="entry name" value="Peptidase_M14"/>
</dbReference>
<keyword evidence="5" id="KW-0121">Carboxypeptidase</keyword>
<keyword evidence="6" id="KW-0645">Protease</keyword>
<evidence type="ECO:0000313" key="15">
    <source>
        <dbReference type="EMBL" id="CAH0385673.1"/>
    </source>
</evidence>
<evidence type="ECO:0000256" key="3">
    <source>
        <dbReference type="ARBA" id="ARBA00005988"/>
    </source>
</evidence>
<accession>A0A9P0A7P9</accession>
<keyword evidence="11" id="KW-1015">Disulfide bond</keyword>
<comment type="cofactor">
    <cofactor evidence="1">
        <name>Zn(2+)</name>
        <dbReference type="ChEBI" id="CHEBI:29105"/>
    </cofactor>
</comment>
<dbReference type="Pfam" id="PF00246">
    <property type="entry name" value="Peptidase_M14"/>
    <property type="match status" value="1"/>
</dbReference>
<evidence type="ECO:0000256" key="4">
    <source>
        <dbReference type="ARBA" id="ARBA00022525"/>
    </source>
</evidence>
<feature type="active site" description="Proton donor/acceptor" evidence="13">
    <location>
        <position position="353"/>
    </location>
</feature>
<dbReference type="FunFam" id="3.40.630.10:FF:000040">
    <property type="entry name" value="zinc carboxypeptidase"/>
    <property type="match status" value="1"/>
</dbReference>
<dbReference type="Gene3D" id="3.40.630.10">
    <property type="entry name" value="Zn peptidases"/>
    <property type="match status" value="1"/>
</dbReference>
<evidence type="ECO:0000256" key="12">
    <source>
        <dbReference type="ARBA" id="ARBA00057299"/>
    </source>
</evidence>
<evidence type="ECO:0000256" key="5">
    <source>
        <dbReference type="ARBA" id="ARBA00022645"/>
    </source>
</evidence>
<dbReference type="InterPro" id="IPR057246">
    <property type="entry name" value="CARBOXYPEPT_ZN_1"/>
</dbReference>
<evidence type="ECO:0000256" key="7">
    <source>
        <dbReference type="ARBA" id="ARBA00022723"/>
    </source>
</evidence>
<keyword evidence="10" id="KW-0482">Metalloprotease</keyword>
<dbReference type="PANTHER" id="PTHR11705">
    <property type="entry name" value="PROTEASE FAMILY M14 CARBOXYPEPTIDASE A,B"/>
    <property type="match status" value="1"/>
</dbReference>
<evidence type="ECO:0000256" key="1">
    <source>
        <dbReference type="ARBA" id="ARBA00001947"/>
    </source>
</evidence>
<dbReference type="PROSITE" id="PS52035">
    <property type="entry name" value="PEPTIDASE_M14"/>
    <property type="match status" value="1"/>
</dbReference>
<evidence type="ECO:0000256" key="8">
    <source>
        <dbReference type="ARBA" id="ARBA00022801"/>
    </source>
</evidence>
<protein>
    <recommendedName>
        <fullName evidence="14">Peptidase M14 domain-containing protein</fullName>
    </recommendedName>
</protein>
<comment type="similarity">
    <text evidence="3 13">Belongs to the peptidase M14 family.</text>
</comment>
<dbReference type="GO" id="GO:0008270">
    <property type="term" value="F:zinc ion binding"/>
    <property type="evidence" value="ECO:0007669"/>
    <property type="project" value="InterPro"/>
</dbReference>
<dbReference type="SMART" id="SM00631">
    <property type="entry name" value="Zn_pept"/>
    <property type="match status" value="1"/>
</dbReference>
<keyword evidence="7" id="KW-0479">Metal-binding</keyword>
<keyword evidence="16" id="KW-1185">Reference proteome</keyword>
<feature type="domain" description="Peptidase M14" evidence="14">
    <location>
        <begin position="90"/>
        <end position="387"/>
    </location>
</feature>
<dbReference type="CDD" id="cd03860">
    <property type="entry name" value="M14_CP_A-B_like"/>
    <property type="match status" value="1"/>
</dbReference>
<keyword evidence="9" id="KW-0862">Zinc</keyword>
<evidence type="ECO:0000259" key="14">
    <source>
        <dbReference type="PROSITE" id="PS52035"/>
    </source>
</evidence>
<reference evidence="15" key="1">
    <citation type="submission" date="2021-12" db="EMBL/GenBank/DDBJ databases">
        <authorList>
            <person name="King R."/>
        </authorList>
    </citation>
    <scope>NUCLEOTIDE SEQUENCE</scope>
</reference>
<comment type="subcellular location">
    <subcellularLocation>
        <location evidence="2">Secreted</location>
    </subcellularLocation>
</comment>
<dbReference type="GO" id="GO:0004181">
    <property type="term" value="F:metallocarboxypeptidase activity"/>
    <property type="evidence" value="ECO:0007669"/>
    <property type="project" value="InterPro"/>
</dbReference>
<evidence type="ECO:0000256" key="6">
    <source>
        <dbReference type="ARBA" id="ARBA00022670"/>
    </source>
</evidence>
<name>A0A9P0A7P9_BEMTA</name>
<evidence type="ECO:0000256" key="9">
    <source>
        <dbReference type="ARBA" id="ARBA00022833"/>
    </source>
</evidence>
<evidence type="ECO:0000256" key="11">
    <source>
        <dbReference type="ARBA" id="ARBA00023157"/>
    </source>
</evidence>
<dbReference type="GO" id="GO:0006508">
    <property type="term" value="P:proteolysis"/>
    <property type="evidence" value="ECO:0007669"/>
    <property type="project" value="UniProtKB-KW"/>
</dbReference>
<dbReference type="AlphaFoldDB" id="A0A9P0A7P9"/>
<dbReference type="PANTHER" id="PTHR11705:SF140">
    <property type="entry name" value="FI02848P-RELATED"/>
    <property type="match status" value="1"/>
</dbReference>